<feature type="domain" description="Glycosyltransferase 2-like" evidence="2">
    <location>
        <begin position="22"/>
        <end position="174"/>
    </location>
</feature>
<dbReference type="CDD" id="cd00761">
    <property type="entry name" value="Glyco_tranf_GTA_type"/>
    <property type="match status" value="1"/>
</dbReference>
<feature type="transmembrane region" description="Helical" evidence="1">
    <location>
        <begin position="252"/>
        <end position="275"/>
    </location>
</feature>
<keyword evidence="4" id="KW-1185">Reference proteome</keyword>
<dbReference type="PANTHER" id="PTHR43685:SF2">
    <property type="entry name" value="GLYCOSYLTRANSFERASE 2-LIKE DOMAIN-CONTAINING PROTEIN"/>
    <property type="match status" value="1"/>
</dbReference>
<dbReference type="InterPro" id="IPR029044">
    <property type="entry name" value="Nucleotide-diphossugar_trans"/>
</dbReference>
<reference evidence="3 4" key="1">
    <citation type="submission" date="2017-10" db="EMBL/GenBank/DDBJ databases">
        <title>Sedimentibacterium mangrovi gen. nov., sp. nov., a novel member of family Phyllobacteriacea isolated from mangrove sediment.</title>
        <authorList>
            <person name="Liao H."/>
            <person name="Tian Y."/>
        </authorList>
    </citation>
    <scope>NUCLEOTIDE SEQUENCE [LARGE SCALE GENOMIC DNA]</scope>
    <source>
        <strain evidence="3 4">X9-2-2</strain>
    </source>
</reference>
<proteinExistence type="predicted"/>
<evidence type="ECO:0000256" key="1">
    <source>
        <dbReference type="SAM" id="Phobius"/>
    </source>
</evidence>
<dbReference type="Proteomes" id="UP000221168">
    <property type="component" value="Unassembled WGS sequence"/>
</dbReference>
<dbReference type="Gene3D" id="3.90.550.10">
    <property type="entry name" value="Spore Coat Polysaccharide Biosynthesis Protein SpsA, Chain A"/>
    <property type="match status" value="1"/>
</dbReference>
<evidence type="ECO:0000259" key="2">
    <source>
        <dbReference type="Pfam" id="PF00535"/>
    </source>
</evidence>
<evidence type="ECO:0000313" key="3">
    <source>
        <dbReference type="EMBL" id="PHP65126.1"/>
    </source>
</evidence>
<keyword evidence="1" id="KW-1133">Transmembrane helix</keyword>
<dbReference type="RefSeq" id="WP_099308272.1">
    <property type="nucleotide sequence ID" value="NZ_PDVP01000018.1"/>
</dbReference>
<gene>
    <name evidence="3" type="ORF">CSC94_20620</name>
</gene>
<protein>
    <recommendedName>
        <fullName evidence="2">Glycosyltransferase 2-like domain-containing protein</fullName>
    </recommendedName>
</protein>
<keyword evidence="1" id="KW-0812">Transmembrane</keyword>
<comment type="caution">
    <text evidence="3">The sequence shown here is derived from an EMBL/GenBank/DDBJ whole genome shotgun (WGS) entry which is preliminary data.</text>
</comment>
<dbReference type="Pfam" id="PF00535">
    <property type="entry name" value="Glycos_transf_2"/>
    <property type="match status" value="1"/>
</dbReference>
<name>A0A2G1QHY4_9HYPH</name>
<accession>A0A2G1QHY4</accession>
<keyword evidence="1" id="KW-0472">Membrane</keyword>
<dbReference type="InterPro" id="IPR001173">
    <property type="entry name" value="Glyco_trans_2-like"/>
</dbReference>
<dbReference type="PANTHER" id="PTHR43685">
    <property type="entry name" value="GLYCOSYLTRANSFERASE"/>
    <property type="match status" value="1"/>
</dbReference>
<sequence length="309" mass="33621">MTSPASMPFSDITIAIASIGRPSLLAALDSLDRIHCPDDTRVTVLVADDSRDGAARRLVESRRDPRWPVRCLPVASGNIATARNALLDAATGDWIAWIDDDEHVEPEWLVRMMACAADFNADVVIGPVLPTYPDSAPDWMVAARPHYNHWGHRGKRLFTGRGGNTLMRRRVTETHGLRFDPALGRTGGEDTDLFSRAAAQGAVIVATDDAIVHEPVPPERLAPSYILRRAVRAGQSFGLTRLGEQPGLAARLAYGSGVTAKCLTAGVLAILLWPVNRGRSFRMRQKLALNFGKIRAVFGLPLAELYVSS</sequence>
<organism evidence="3 4">
    <name type="scientific">Zhengella mangrovi</name>
    <dbReference type="NCBI Taxonomy" id="1982044"/>
    <lineage>
        <taxon>Bacteria</taxon>
        <taxon>Pseudomonadati</taxon>
        <taxon>Pseudomonadota</taxon>
        <taxon>Alphaproteobacteria</taxon>
        <taxon>Hyphomicrobiales</taxon>
        <taxon>Notoacmeibacteraceae</taxon>
        <taxon>Zhengella</taxon>
    </lineage>
</organism>
<dbReference type="AlphaFoldDB" id="A0A2G1QHY4"/>
<dbReference type="SUPFAM" id="SSF53448">
    <property type="entry name" value="Nucleotide-diphospho-sugar transferases"/>
    <property type="match status" value="1"/>
</dbReference>
<dbReference type="InterPro" id="IPR050834">
    <property type="entry name" value="Glycosyltransf_2"/>
</dbReference>
<dbReference type="OrthoDB" id="6116224at2"/>
<dbReference type="EMBL" id="PDVP01000018">
    <property type="protein sequence ID" value="PHP65126.1"/>
    <property type="molecule type" value="Genomic_DNA"/>
</dbReference>
<evidence type="ECO:0000313" key="4">
    <source>
        <dbReference type="Proteomes" id="UP000221168"/>
    </source>
</evidence>